<feature type="compositionally biased region" description="Basic and acidic residues" evidence="1">
    <location>
        <begin position="309"/>
        <end position="332"/>
    </location>
</feature>
<evidence type="ECO:0000256" key="1">
    <source>
        <dbReference type="SAM" id="MobiDB-lite"/>
    </source>
</evidence>
<gene>
    <name evidence="2" type="ORF">HID58_094636</name>
</gene>
<organism evidence="2 3">
    <name type="scientific">Brassica napus</name>
    <name type="common">Rape</name>
    <dbReference type="NCBI Taxonomy" id="3708"/>
    <lineage>
        <taxon>Eukaryota</taxon>
        <taxon>Viridiplantae</taxon>
        <taxon>Streptophyta</taxon>
        <taxon>Embryophyta</taxon>
        <taxon>Tracheophyta</taxon>
        <taxon>Spermatophyta</taxon>
        <taxon>Magnoliopsida</taxon>
        <taxon>eudicotyledons</taxon>
        <taxon>Gunneridae</taxon>
        <taxon>Pentapetalae</taxon>
        <taxon>rosids</taxon>
        <taxon>malvids</taxon>
        <taxon>Brassicales</taxon>
        <taxon>Brassicaceae</taxon>
        <taxon>Brassiceae</taxon>
        <taxon>Brassica</taxon>
    </lineage>
</organism>
<name>A0ABQ7X988_BRANA</name>
<feature type="non-terminal residue" evidence="2">
    <location>
        <position position="1"/>
    </location>
</feature>
<accession>A0ABQ7X988</accession>
<evidence type="ECO:0000313" key="2">
    <source>
        <dbReference type="EMBL" id="KAH0851610.1"/>
    </source>
</evidence>
<dbReference type="EMBL" id="JAGKQM010001620">
    <property type="protein sequence ID" value="KAH0851610.1"/>
    <property type="molecule type" value="Genomic_DNA"/>
</dbReference>
<feature type="region of interest" description="Disordered" evidence="1">
    <location>
        <begin position="286"/>
        <end position="332"/>
    </location>
</feature>
<protein>
    <submittedName>
        <fullName evidence="2">Uncharacterized protein</fullName>
    </submittedName>
</protein>
<sequence>IMLPLKSKKISQIAIPMEPNGNSSGFSDQKTNKKIFTPSATMKPHGKSTAALAIAAKPNGKRAVSSAIPKKQKSDVALSSAHGDRVMFLRDVSRCPHETELRFLLINFWEARNPNTKELIGQELLLIDEEGAVIQGFVPAGRVGMYELTPGAVYKLPGFFGSRSKVTFRVADHSVTVSFSWNSDLSVLDNHPVPILQDRFWFHNYEEFQANCDHRVTFMTITDHTVLDEVDIANKRHLCVHVQTHVYDTIGHTHKFVVKTQTITVTKILPPEVPLAISHLEEGTAQAMSDDVLKSGGEESGPSTGFEHSAGDRVRKSSENLESIEAKRSKSG</sequence>
<evidence type="ECO:0000313" key="3">
    <source>
        <dbReference type="Proteomes" id="UP000824890"/>
    </source>
</evidence>
<reference evidence="2 3" key="1">
    <citation type="submission" date="2021-05" db="EMBL/GenBank/DDBJ databases">
        <title>Genome Assembly of Synthetic Allotetraploid Brassica napus Reveals Homoeologous Exchanges between Subgenomes.</title>
        <authorList>
            <person name="Davis J.T."/>
        </authorList>
    </citation>
    <scope>NUCLEOTIDE SEQUENCE [LARGE SCALE GENOMIC DNA]</scope>
    <source>
        <strain evidence="3">cv. Da-Ae</strain>
        <tissue evidence="2">Seedling</tissue>
    </source>
</reference>
<comment type="caution">
    <text evidence="2">The sequence shown here is derived from an EMBL/GenBank/DDBJ whole genome shotgun (WGS) entry which is preliminary data.</text>
</comment>
<proteinExistence type="predicted"/>
<keyword evidence="3" id="KW-1185">Reference proteome</keyword>
<dbReference type="Proteomes" id="UP000824890">
    <property type="component" value="Unassembled WGS sequence"/>
</dbReference>